<evidence type="ECO:0000313" key="2">
    <source>
        <dbReference type="EMBL" id="KYO46851.1"/>
    </source>
</evidence>
<evidence type="ECO:0008006" key="4">
    <source>
        <dbReference type="Google" id="ProtNLM"/>
    </source>
</evidence>
<dbReference type="EMBL" id="AKHW03000487">
    <property type="protein sequence ID" value="KYO46851.1"/>
    <property type="molecule type" value="Genomic_DNA"/>
</dbReference>
<keyword evidence="1" id="KW-0732">Signal</keyword>
<proteinExistence type="predicted"/>
<evidence type="ECO:0000256" key="1">
    <source>
        <dbReference type="SAM" id="SignalP"/>
    </source>
</evidence>
<reference evidence="2 3" key="1">
    <citation type="journal article" date="2012" name="Genome Biol.">
        <title>Sequencing three crocodilian genomes to illuminate the evolution of archosaurs and amniotes.</title>
        <authorList>
            <person name="St John J.A."/>
            <person name="Braun E.L."/>
            <person name="Isberg S.R."/>
            <person name="Miles L.G."/>
            <person name="Chong A.Y."/>
            <person name="Gongora J."/>
            <person name="Dalzell P."/>
            <person name="Moran C."/>
            <person name="Bed'hom B."/>
            <person name="Abzhanov A."/>
            <person name="Burgess S.C."/>
            <person name="Cooksey A.M."/>
            <person name="Castoe T.A."/>
            <person name="Crawford N.G."/>
            <person name="Densmore L.D."/>
            <person name="Drew J.C."/>
            <person name="Edwards S.V."/>
            <person name="Faircloth B.C."/>
            <person name="Fujita M.K."/>
            <person name="Greenwold M.J."/>
            <person name="Hoffmann F.G."/>
            <person name="Howard J.M."/>
            <person name="Iguchi T."/>
            <person name="Janes D.E."/>
            <person name="Khan S.Y."/>
            <person name="Kohno S."/>
            <person name="de Koning A.J."/>
            <person name="Lance S.L."/>
            <person name="McCarthy F.M."/>
            <person name="McCormack J.E."/>
            <person name="Merchant M.E."/>
            <person name="Peterson D.G."/>
            <person name="Pollock D.D."/>
            <person name="Pourmand N."/>
            <person name="Raney B.J."/>
            <person name="Roessler K.A."/>
            <person name="Sanford J.R."/>
            <person name="Sawyer R.H."/>
            <person name="Schmidt C.J."/>
            <person name="Triplett E.W."/>
            <person name="Tuberville T.D."/>
            <person name="Venegas-Anaya M."/>
            <person name="Howard J.T."/>
            <person name="Jarvis E.D."/>
            <person name="Guillette L.J.Jr."/>
            <person name="Glenn T.C."/>
            <person name="Green R.E."/>
            <person name="Ray D.A."/>
        </authorList>
    </citation>
    <scope>NUCLEOTIDE SEQUENCE [LARGE SCALE GENOMIC DNA]</scope>
    <source>
        <strain evidence="2">KSC_2009_1</strain>
    </source>
</reference>
<sequence>MSPPLSADIYLALALLKLATHAILWLPAKTTERTESLYCLKTSSLPPQDTREDVSGGDQVVQKQKFHNQYSTVCYRTQELYIVIFE</sequence>
<protein>
    <recommendedName>
        <fullName evidence="4">Secreted protein</fullName>
    </recommendedName>
</protein>
<accession>A0A151PCN8</accession>
<feature type="chain" id="PRO_5007586912" description="Secreted protein" evidence="1">
    <location>
        <begin position="23"/>
        <end position="86"/>
    </location>
</feature>
<gene>
    <name evidence="2" type="ORF">Y1Q_0014447</name>
</gene>
<evidence type="ECO:0000313" key="3">
    <source>
        <dbReference type="Proteomes" id="UP000050525"/>
    </source>
</evidence>
<keyword evidence="3" id="KW-1185">Reference proteome</keyword>
<comment type="caution">
    <text evidence="2">The sequence shown here is derived from an EMBL/GenBank/DDBJ whole genome shotgun (WGS) entry which is preliminary data.</text>
</comment>
<dbReference type="AlphaFoldDB" id="A0A151PCN8"/>
<organism evidence="2 3">
    <name type="scientific">Alligator mississippiensis</name>
    <name type="common">American alligator</name>
    <dbReference type="NCBI Taxonomy" id="8496"/>
    <lineage>
        <taxon>Eukaryota</taxon>
        <taxon>Metazoa</taxon>
        <taxon>Chordata</taxon>
        <taxon>Craniata</taxon>
        <taxon>Vertebrata</taxon>
        <taxon>Euteleostomi</taxon>
        <taxon>Archelosauria</taxon>
        <taxon>Archosauria</taxon>
        <taxon>Crocodylia</taxon>
        <taxon>Alligatoridae</taxon>
        <taxon>Alligatorinae</taxon>
        <taxon>Alligator</taxon>
    </lineage>
</organism>
<feature type="signal peptide" evidence="1">
    <location>
        <begin position="1"/>
        <end position="22"/>
    </location>
</feature>
<dbReference type="Proteomes" id="UP000050525">
    <property type="component" value="Unassembled WGS sequence"/>
</dbReference>
<name>A0A151PCN8_ALLMI</name>